<comment type="catalytic activity">
    <reaction evidence="9">
        <text>a 5'-end (5'-triphosphoguanosine)-ribonucleoside in mRNA + S-adenosyl-L-methionine = a 5'-end (N(7)-methyl 5'-triphosphoguanosine)-ribonucleoside in mRNA + S-adenosyl-L-homocysteine</text>
        <dbReference type="Rhea" id="RHEA:67008"/>
        <dbReference type="Rhea" id="RHEA-COMP:17166"/>
        <dbReference type="Rhea" id="RHEA-COMP:17167"/>
        <dbReference type="ChEBI" id="CHEBI:57856"/>
        <dbReference type="ChEBI" id="CHEBI:59789"/>
        <dbReference type="ChEBI" id="CHEBI:156461"/>
        <dbReference type="ChEBI" id="CHEBI:167617"/>
        <dbReference type="EC" id="2.1.1.56"/>
    </reaction>
</comment>
<evidence type="ECO:0000256" key="5">
    <source>
        <dbReference type="ARBA" id="ARBA00022691"/>
    </source>
</evidence>
<dbReference type="EC" id="2.1.1.56" evidence="10"/>
<dbReference type="PANTHER" id="PTHR12189">
    <property type="entry name" value="MRNA GUANINE-7- METHYLTRANSFERASE"/>
    <property type="match status" value="1"/>
</dbReference>
<feature type="binding site" evidence="11">
    <location>
        <position position="162"/>
    </location>
    <ligand>
        <name>S-adenosyl-L-methionine</name>
        <dbReference type="ChEBI" id="CHEBI:59789"/>
    </ligand>
</feature>
<evidence type="ECO:0000259" key="14">
    <source>
        <dbReference type="PROSITE" id="PS51562"/>
    </source>
</evidence>
<evidence type="ECO:0000256" key="9">
    <source>
        <dbReference type="ARBA" id="ARBA00044712"/>
    </source>
</evidence>
<evidence type="ECO:0000256" key="12">
    <source>
        <dbReference type="PIRSR" id="PIRSR028762-2"/>
    </source>
</evidence>
<evidence type="ECO:0000256" key="8">
    <source>
        <dbReference type="ARBA" id="ARBA00023242"/>
    </source>
</evidence>
<evidence type="ECO:0000256" key="7">
    <source>
        <dbReference type="ARBA" id="ARBA00023042"/>
    </source>
</evidence>
<keyword evidence="5 10" id="KW-0949">S-adenosyl-L-methionine</keyword>
<dbReference type="PIRSF" id="PIRSF028762">
    <property type="entry name" value="ABD1"/>
    <property type="match status" value="1"/>
</dbReference>
<reference evidence="15" key="1">
    <citation type="submission" date="2016-09" db="EMBL/GenBank/DDBJ databases">
        <authorList>
            <person name="Capua I."/>
            <person name="De Benedictis P."/>
            <person name="Joannis T."/>
            <person name="Lombin L.H."/>
            <person name="Cattoli G."/>
        </authorList>
    </citation>
    <scope>NUCLEOTIDE SEQUENCE</scope>
</reference>
<evidence type="ECO:0000256" key="1">
    <source>
        <dbReference type="ARBA" id="ARBA00004123"/>
    </source>
</evidence>
<organism evidence="15">
    <name type="scientific">Amblyomma sculptum</name>
    <name type="common">Tick</name>
    <dbReference type="NCBI Taxonomy" id="1581419"/>
    <lineage>
        <taxon>Eukaryota</taxon>
        <taxon>Metazoa</taxon>
        <taxon>Ecdysozoa</taxon>
        <taxon>Arthropoda</taxon>
        <taxon>Chelicerata</taxon>
        <taxon>Arachnida</taxon>
        <taxon>Acari</taxon>
        <taxon>Parasitiformes</taxon>
        <taxon>Ixodida</taxon>
        <taxon>Ixodoidea</taxon>
        <taxon>Ixodidae</taxon>
        <taxon>Amblyomminae</taxon>
        <taxon>Amblyomma</taxon>
    </lineage>
</organism>
<dbReference type="PROSITE" id="PS51562">
    <property type="entry name" value="RNA_CAP0_MT"/>
    <property type="match status" value="1"/>
</dbReference>
<evidence type="ECO:0000256" key="3">
    <source>
        <dbReference type="ARBA" id="ARBA00022664"/>
    </source>
</evidence>
<keyword evidence="4 10" id="KW-0808">Transferase</keyword>
<evidence type="ECO:0000256" key="10">
    <source>
        <dbReference type="PIRNR" id="PIRNR028762"/>
    </source>
</evidence>
<dbReference type="GO" id="GO:0004482">
    <property type="term" value="F:mRNA 5'-cap (guanine-N7-)-methyltransferase activity"/>
    <property type="evidence" value="ECO:0007669"/>
    <property type="project" value="UniProtKB-EC"/>
</dbReference>
<dbReference type="Pfam" id="PF03291">
    <property type="entry name" value="mRNA_G-N7_MeTrfase"/>
    <property type="match status" value="1"/>
</dbReference>
<accession>A0A1E1XRZ8</accession>
<evidence type="ECO:0000256" key="6">
    <source>
        <dbReference type="ARBA" id="ARBA00022884"/>
    </source>
</evidence>
<dbReference type="AlphaFoldDB" id="A0A1E1XRZ8"/>
<reference evidence="15" key="2">
    <citation type="journal article" date="2017" name="Front. Cell. Infect. Microbiol.">
        <title>Analysis of the Salivary Gland Transcriptome of Unfed and Partially Fed Amblyomma sculptum Ticks and Descriptive Proteome of the Saliva.</title>
        <authorList>
            <person name="Esteves E."/>
            <person name="Maruyama S.R."/>
            <person name="Kawahara R."/>
            <person name="Fujita A."/>
            <person name="Martins L.A."/>
            <person name="Righi A.A."/>
            <person name="Costa F.B."/>
            <person name="Palmisano G."/>
            <person name="Labruna M.B."/>
            <person name="Sa-Nunes A."/>
            <person name="Ribeiro J.M.C."/>
            <person name="Fogaca A.C."/>
        </authorList>
    </citation>
    <scope>NUCLEOTIDE SEQUENCE</scope>
</reference>
<keyword evidence="13" id="KW-0175">Coiled coil</keyword>
<feature type="binding site" evidence="11">
    <location>
        <position position="52"/>
    </location>
    <ligand>
        <name>S-adenosyl-L-methionine</name>
        <dbReference type="ChEBI" id="CHEBI:59789"/>
    </ligand>
</feature>
<feature type="site" description="mRNA cap binding" evidence="12">
    <location>
        <position position="113"/>
    </location>
</feature>
<evidence type="ECO:0000256" key="11">
    <source>
        <dbReference type="PIRSR" id="PIRSR028762-1"/>
    </source>
</evidence>
<dbReference type="GO" id="GO:0005634">
    <property type="term" value="C:nucleus"/>
    <property type="evidence" value="ECO:0007669"/>
    <property type="project" value="UniProtKB-SubCell"/>
</dbReference>
<evidence type="ECO:0000256" key="13">
    <source>
        <dbReference type="SAM" id="Coils"/>
    </source>
</evidence>
<feature type="site" description="mRNA cap binding" evidence="12">
    <location>
        <position position="166"/>
    </location>
</feature>
<feature type="binding site" evidence="12">
    <location>
        <begin position="48"/>
        <end position="49"/>
    </location>
    <ligand>
        <name>mRNA</name>
        <dbReference type="ChEBI" id="CHEBI:33699"/>
    </ligand>
</feature>
<comment type="subcellular location">
    <subcellularLocation>
        <location evidence="1 10">Nucleus</location>
    </subcellularLocation>
</comment>
<feature type="site" description="mRNA cap binding" evidence="12">
    <location>
        <position position="88"/>
    </location>
</feature>
<feature type="binding site" evidence="11">
    <location>
        <position position="139"/>
    </location>
    <ligand>
        <name>S-adenosyl-L-methionine</name>
        <dbReference type="ChEBI" id="CHEBI:59789"/>
    </ligand>
</feature>
<evidence type="ECO:0000256" key="4">
    <source>
        <dbReference type="ARBA" id="ARBA00022679"/>
    </source>
</evidence>
<dbReference type="InterPro" id="IPR029063">
    <property type="entry name" value="SAM-dependent_MTases_sf"/>
</dbReference>
<evidence type="ECO:0000313" key="15">
    <source>
        <dbReference type="EMBL" id="JAU02055.1"/>
    </source>
</evidence>
<feature type="binding site" evidence="11">
    <location>
        <position position="79"/>
    </location>
    <ligand>
        <name>S-adenosyl-L-methionine</name>
        <dbReference type="ChEBI" id="CHEBI:59789"/>
    </ligand>
</feature>
<feature type="site" description="mRNA cap binding" evidence="12">
    <location>
        <position position="353"/>
    </location>
</feature>
<dbReference type="EMBL" id="GFAA01001380">
    <property type="protein sequence ID" value="JAU02055.1"/>
    <property type="molecule type" value="mRNA"/>
</dbReference>
<feature type="binding site" evidence="11">
    <location>
        <position position="101"/>
    </location>
    <ligand>
        <name>S-adenosyl-L-methionine</name>
        <dbReference type="ChEBI" id="CHEBI:59789"/>
    </ligand>
</feature>
<keyword evidence="7 10" id="KW-0506">mRNA capping</keyword>
<keyword evidence="8 10" id="KW-0539">Nucleus</keyword>
<feature type="site" description="mRNA cap binding" evidence="12">
    <location>
        <position position="249"/>
    </location>
</feature>
<dbReference type="Gene3D" id="3.40.50.150">
    <property type="entry name" value="Vaccinia Virus protein VP39"/>
    <property type="match status" value="1"/>
</dbReference>
<name>A0A1E1XRZ8_AMBSC</name>
<evidence type="ECO:0000256" key="2">
    <source>
        <dbReference type="ARBA" id="ARBA00022603"/>
    </source>
</evidence>
<dbReference type="GO" id="GO:0003723">
    <property type="term" value="F:RNA binding"/>
    <property type="evidence" value="ECO:0007669"/>
    <property type="project" value="UniProtKB-KW"/>
</dbReference>
<dbReference type="InterPro" id="IPR004971">
    <property type="entry name" value="mRNA_G-N7_MeTrfase_dom"/>
</dbReference>
<keyword evidence="2 10" id="KW-0489">Methyltransferase</keyword>
<keyword evidence="3 10" id="KW-0507">mRNA processing</keyword>
<dbReference type="PANTHER" id="PTHR12189:SF2">
    <property type="entry name" value="MRNA CAP GUANINE-N7 METHYLTRANSFERASE"/>
    <property type="match status" value="1"/>
</dbReference>
<feature type="site" description="mRNA cap binding" evidence="12">
    <location>
        <position position="82"/>
    </location>
</feature>
<feature type="domain" description="MRNA cap 0 methyltransferase" evidence="14">
    <location>
        <begin position="39"/>
        <end position="361"/>
    </location>
</feature>
<comment type="similarity">
    <text evidence="10">Belongs to the class I-like SAM-binding methyltransferase superfamily. mRNA cap 0 methyltransferase family.</text>
</comment>
<feature type="binding site" evidence="11">
    <location>
        <position position="167"/>
    </location>
    <ligand>
        <name>S-adenosyl-L-methionine</name>
        <dbReference type="ChEBI" id="CHEBI:59789"/>
    </ligand>
</feature>
<sequence length="413" mass="47773">MSEENPPAANATAEVGLAPVVQNHYNSLGNGGLEERDRSRILHMRNFNNWTKSMLIREYIAKRKEDKPEDSPFHVLDLGAGKGGDLLKWKKGDISYLICADIAGTSLKHAEERYRELKERHHRQREAGRIFQAEFIEADCTRVRLKDRYKHENITLDLVSCQFTFHYSFESLPQAQCMLRNAAECLAPGGYFIGTTPDANDLVRRVREAPGLKFGNDVFHIEFQGPKDHFPLFGAQYDFHLEEVVDCPEFLVNFDVLEEMAKEFGLKLVYKKRFEDFFDQFKDDPEGKVLLRKMQALEAYPPFGGQRSQGRDPDDYRHAAAQLEKLRAQEQDSQRRMQVGTLSQAEWEALSIYVVFAFQKKHEHSEDNHCSQLMRGSLHHRCLQKLQEIETNQFGVLVCDLPDFLLVKLQCRM</sequence>
<dbReference type="InterPro" id="IPR039753">
    <property type="entry name" value="RG7MT1"/>
</dbReference>
<feature type="coiled-coil region" evidence="13">
    <location>
        <begin position="100"/>
        <end position="127"/>
    </location>
</feature>
<dbReference type="SUPFAM" id="SSF53335">
    <property type="entry name" value="S-adenosyl-L-methionine-dependent methyltransferases"/>
    <property type="match status" value="1"/>
</dbReference>
<dbReference type="InterPro" id="IPR016899">
    <property type="entry name" value="mRNA_G-N7_MeTrfase_euk"/>
</dbReference>
<protein>
    <recommendedName>
        <fullName evidence="10">mRNA cap guanine-N(7) methyltransferase</fullName>
        <ecNumber evidence="10">2.1.1.56</ecNumber>
    </recommendedName>
    <alternativeName>
        <fullName evidence="10">mRNA (guanine-N(7))-methyltransferase</fullName>
    </alternativeName>
    <alternativeName>
        <fullName evidence="10">mRNA cap methyltransferase</fullName>
    </alternativeName>
</protein>
<keyword evidence="6 10" id="KW-0694">RNA-binding</keyword>
<proteinExistence type="evidence at transcript level"/>
<dbReference type="CDD" id="cd02440">
    <property type="entry name" value="AdoMet_MTases"/>
    <property type="match status" value="1"/>
</dbReference>